<evidence type="ECO:0000313" key="2">
    <source>
        <dbReference type="EnsemblMetazoa" id="PPA43475.1"/>
    </source>
</evidence>
<gene>
    <name evidence="2" type="primary">WBGene00281844</name>
</gene>
<dbReference type="EnsemblMetazoa" id="PPA43475.1">
    <property type="protein sequence ID" value="PPA43475.1"/>
    <property type="gene ID" value="WBGene00281844"/>
</dbReference>
<protein>
    <submittedName>
        <fullName evidence="2">Uncharacterized protein</fullName>
    </submittedName>
</protein>
<reference evidence="2" key="2">
    <citation type="submission" date="2022-06" db="UniProtKB">
        <authorList>
            <consortium name="EnsemblMetazoa"/>
        </authorList>
    </citation>
    <scope>IDENTIFICATION</scope>
    <source>
        <strain evidence="2">PS312</strain>
    </source>
</reference>
<feature type="region of interest" description="Disordered" evidence="1">
    <location>
        <begin position="1"/>
        <end position="131"/>
    </location>
</feature>
<feature type="compositionally biased region" description="Basic residues" evidence="1">
    <location>
        <begin position="69"/>
        <end position="88"/>
    </location>
</feature>
<sequence>MDSPKPPKSAKTDKQSPSTAAAAAAESAVSPTLPTKSTSPVVNAGPEIETLQDATNEAYTPPPKPVEKKLKRRKSRSKRSQKLRAERRRVKDLENRRRQKILHRDNDIVAESAPAASVPAENPEETPVTEGSEDFLNGLLEAQRVPDSPLLDEEGNPEEEDMCDDQPLVRVIKAVSNLVHYLMEHPLVPVAIGVALLIILTGKL</sequence>
<evidence type="ECO:0000313" key="3">
    <source>
        <dbReference type="Proteomes" id="UP000005239"/>
    </source>
</evidence>
<feature type="compositionally biased region" description="Basic and acidic residues" evidence="1">
    <location>
        <begin position="89"/>
        <end position="107"/>
    </location>
</feature>
<feature type="compositionally biased region" description="Polar residues" evidence="1">
    <location>
        <begin position="29"/>
        <end position="41"/>
    </location>
</feature>
<dbReference type="Proteomes" id="UP000005239">
    <property type="component" value="Unassembled WGS sequence"/>
</dbReference>
<organism evidence="2 3">
    <name type="scientific">Pristionchus pacificus</name>
    <name type="common">Parasitic nematode worm</name>
    <dbReference type="NCBI Taxonomy" id="54126"/>
    <lineage>
        <taxon>Eukaryota</taxon>
        <taxon>Metazoa</taxon>
        <taxon>Ecdysozoa</taxon>
        <taxon>Nematoda</taxon>
        <taxon>Chromadorea</taxon>
        <taxon>Rhabditida</taxon>
        <taxon>Rhabditina</taxon>
        <taxon>Diplogasteromorpha</taxon>
        <taxon>Diplogasteroidea</taxon>
        <taxon>Neodiplogasteridae</taxon>
        <taxon>Pristionchus</taxon>
    </lineage>
</organism>
<keyword evidence="3" id="KW-1185">Reference proteome</keyword>
<accession>A0A2A6BGT0</accession>
<accession>A0A8R1UYL9</accession>
<dbReference type="AlphaFoldDB" id="A0A2A6BGT0"/>
<evidence type="ECO:0000256" key="1">
    <source>
        <dbReference type="SAM" id="MobiDB-lite"/>
    </source>
</evidence>
<reference evidence="3" key="1">
    <citation type="journal article" date="2008" name="Nat. Genet.">
        <title>The Pristionchus pacificus genome provides a unique perspective on nematode lifestyle and parasitism.</title>
        <authorList>
            <person name="Dieterich C."/>
            <person name="Clifton S.W."/>
            <person name="Schuster L.N."/>
            <person name="Chinwalla A."/>
            <person name="Delehaunty K."/>
            <person name="Dinkelacker I."/>
            <person name="Fulton L."/>
            <person name="Fulton R."/>
            <person name="Godfrey J."/>
            <person name="Minx P."/>
            <person name="Mitreva M."/>
            <person name="Roeseler W."/>
            <person name="Tian H."/>
            <person name="Witte H."/>
            <person name="Yang S.P."/>
            <person name="Wilson R.K."/>
            <person name="Sommer R.J."/>
        </authorList>
    </citation>
    <scope>NUCLEOTIDE SEQUENCE [LARGE SCALE GENOMIC DNA]</scope>
    <source>
        <strain evidence="3">PS312</strain>
    </source>
</reference>
<name>A0A2A6BGT0_PRIPA</name>
<feature type="compositionally biased region" description="Low complexity" evidence="1">
    <location>
        <begin position="109"/>
        <end position="121"/>
    </location>
</feature>
<proteinExistence type="predicted"/>